<protein>
    <submittedName>
        <fullName evidence="1">Uncharacterized protein</fullName>
    </submittedName>
</protein>
<dbReference type="Proteomes" id="UP000018208">
    <property type="component" value="Unassembled WGS sequence"/>
</dbReference>
<evidence type="ECO:0000313" key="2">
    <source>
        <dbReference type="EMBL" id="KAH0571841.1"/>
    </source>
</evidence>
<dbReference type="VEuPathDB" id="GiardiaDB:SS50377_26037"/>
<proteinExistence type="predicted"/>
<reference evidence="1 2" key="1">
    <citation type="journal article" date="2014" name="PLoS Genet.">
        <title>The Genome of Spironucleus salmonicida Highlights a Fish Pathogen Adapted to Fluctuating Environments.</title>
        <authorList>
            <person name="Xu F."/>
            <person name="Jerlstrom-Hultqvist J."/>
            <person name="Einarsson E."/>
            <person name="Astvaldsson A."/>
            <person name="Svard S.G."/>
            <person name="Andersson J.O."/>
        </authorList>
    </citation>
    <scope>NUCLEOTIDE SEQUENCE</scope>
    <source>
        <strain evidence="2">ATCC 50377</strain>
    </source>
</reference>
<dbReference type="EMBL" id="AUWU02000006">
    <property type="protein sequence ID" value="KAH0571841.1"/>
    <property type="molecule type" value="Genomic_DNA"/>
</dbReference>
<organism evidence="1">
    <name type="scientific">Spironucleus salmonicida</name>
    <dbReference type="NCBI Taxonomy" id="348837"/>
    <lineage>
        <taxon>Eukaryota</taxon>
        <taxon>Metamonada</taxon>
        <taxon>Diplomonadida</taxon>
        <taxon>Hexamitidae</taxon>
        <taxon>Hexamitinae</taxon>
        <taxon>Spironucleus</taxon>
    </lineage>
</organism>
<evidence type="ECO:0000313" key="3">
    <source>
        <dbReference type="Proteomes" id="UP000018208"/>
    </source>
</evidence>
<reference evidence="2" key="2">
    <citation type="submission" date="2020-12" db="EMBL/GenBank/DDBJ databases">
        <title>New Spironucleus salmonicida genome in near-complete chromosomes.</title>
        <authorList>
            <person name="Xu F."/>
            <person name="Kurt Z."/>
            <person name="Jimenez-Gonzalez A."/>
            <person name="Astvaldsson A."/>
            <person name="Andersson J.O."/>
            <person name="Svard S.G."/>
        </authorList>
    </citation>
    <scope>NUCLEOTIDE SEQUENCE</scope>
    <source>
        <strain evidence="2">ATCC 50377</strain>
    </source>
</reference>
<gene>
    <name evidence="1" type="ORF">SS50377_18130</name>
    <name evidence="2" type="ORF">SS50377_26037</name>
</gene>
<accession>V6LF76</accession>
<name>V6LF76_9EUKA</name>
<dbReference type="AlphaFoldDB" id="V6LF76"/>
<keyword evidence="3" id="KW-1185">Reference proteome</keyword>
<evidence type="ECO:0000313" key="1">
    <source>
        <dbReference type="EMBL" id="EST42341.1"/>
    </source>
</evidence>
<sequence length="111" mass="13477">MRNCLERLKKQLSDQFQQFIRELYGFKLNLQQEYSVYSHIDSMQHQNGVEVSQTYATTQESWDEQYTDIYEHKYNRMRYGMFQSSKLRLDFLVNLYTGSTQQRASDSEYQL</sequence>
<dbReference type="EMBL" id="KI546164">
    <property type="protein sequence ID" value="EST42341.1"/>
    <property type="molecule type" value="Genomic_DNA"/>
</dbReference>